<feature type="region of interest" description="Disordered" evidence="2">
    <location>
        <begin position="1169"/>
        <end position="1191"/>
    </location>
</feature>
<evidence type="ECO:0000256" key="2">
    <source>
        <dbReference type="SAM" id="MobiDB-lite"/>
    </source>
</evidence>
<name>A0A024U542_9STRA</name>
<dbReference type="AlphaFoldDB" id="A0A024U542"/>
<dbReference type="PANTHER" id="PTHR47936:SF1">
    <property type="entry name" value="PENTATRICOPEPTIDE REPEAT-CONTAINING PROTEIN GUN1, CHLOROPLASTIC"/>
    <property type="match status" value="1"/>
</dbReference>
<evidence type="ECO:0008006" key="4">
    <source>
        <dbReference type="Google" id="ProtNLM"/>
    </source>
</evidence>
<proteinExistence type="predicted"/>
<dbReference type="GeneID" id="20084341"/>
<accession>A0A024U542</accession>
<organism evidence="3">
    <name type="scientific">Aphanomyces invadans</name>
    <dbReference type="NCBI Taxonomy" id="157072"/>
    <lineage>
        <taxon>Eukaryota</taxon>
        <taxon>Sar</taxon>
        <taxon>Stramenopiles</taxon>
        <taxon>Oomycota</taxon>
        <taxon>Saprolegniomycetes</taxon>
        <taxon>Saprolegniales</taxon>
        <taxon>Verrucalvaceae</taxon>
        <taxon>Aphanomyces</taxon>
    </lineage>
</organism>
<protein>
    <recommendedName>
        <fullName evidence="4">Pentacotripeptide-repeat region of PRORP domain-containing protein</fullName>
    </recommendedName>
</protein>
<dbReference type="RefSeq" id="XP_008870878.1">
    <property type="nucleotide sequence ID" value="XM_008872656.1"/>
</dbReference>
<dbReference type="EMBL" id="KI913964">
    <property type="protein sequence ID" value="ETW00743.1"/>
    <property type="molecule type" value="Genomic_DNA"/>
</dbReference>
<sequence>MWRRSSSLGAAAHKTLGHSSSRLVKTVLLPSHPRFPFATRWLSSSSVTSLQKCAETGNWKTALTILAELDQRGETDAEAYELAIEALGRDHKFEAMEMLMATMKNDGVVATSATIDMLVQAHMAHGNSSKIIDIVIDRLTDNAPVSLPAFHAAIAECTTLGNVQHPETILKLLRDTPNCATALSADEYAALIRCFGVCKRSDLSMHALHLMQENGIEGTVDVYTQLIRAHISLGAVNQALHVFSLCDQRGIVLGESIHAATIGKLCDKKGFWLATELFASMDAKGVHASHYCMAKMILAYIRTNNLPAAHEMWGRIRDHERPATISTYMGIMHDCVVTGEMDILLDVFAQMRTRHEKLPNVAYSFAIRGMGRKGDTNGALDLMKEFVHTFGPPVDATTYIAVFNALARSPADMDVSTTRLAIMHYWDMMVRHVPDLHAPAFASAAGAFASIGAIDSLERLLEHTRENLPDDSNALMYSGIISGFAKAAVDYSEHIRDFLQRMIHAGTPPNDASIRAASDAFVKYEHWDYMEELLGIMNPTAFNRPQGVVGDFLSKLLEANHWPLARKTINSALAWDIQPHIRGKPQVLQKLADNSHESPEWKIAYSLAMETVSFTNINDEHVFAVCNAMKVLYRAERHALVARLWYALRAKTQGPFPIDAYKCIVLSSLASGFGKAATVAASEMVEMLHKYHQDIVDTSDVSDVVSVILSAFSQHNDVGMVVTLFETMEMYSFTPNGFAYLGALRAYAQLGREDQVRRLLASFEDYMSTTHMNPDEMSSTLSSLISMYATKRNDTMVLTVYELMDTFQLAPNSYAVNAAIRAYSRAHRQDKVQQIASTLLAAGSDVHESVVMSILSTYLLTHDTPAIERTMTQFSCSPDNILQSYFSLNKVVPVATLMKSQGNYLERRVCQLSPSMQTNGLKWLMSRGATTLAADVVMYMLQNDYQIHPTVFEQLLDSLSLGCEFEAGSKLLEAFNSKRSFLNKSTGVVDSIITMMGNTKQYDGILDMLMESTQPFDVQQYGLGMFLCMDGGAYVHVLKIFEKMRQRFIEPNGQVFCLAMDACQALQDSRVGSLIVQDIARHKFEKKVVKELRARLEFAIQPEALAMDPALVERVAKLTLFLESCGFEMPHSLGSKFMAKPTCDHLTLQTRTRLHASMRASARNREWGHTRPWWKADGPPSRPDPKKNGRS</sequence>
<dbReference type="InterPro" id="IPR011990">
    <property type="entry name" value="TPR-like_helical_dom_sf"/>
</dbReference>
<dbReference type="eggNOG" id="KOG4197">
    <property type="taxonomic scope" value="Eukaryota"/>
</dbReference>
<dbReference type="OrthoDB" id="185373at2759"/>
<dbReference type="STRING" id="157072.A0A024U542"/>
<evidence type="ECO:0000256" key="1">
    <source>
        <dbReference type="ARBA" id="ARBA00022737"/>
    </source>
</evidence>
<dbReference type="VEuPathDB" id="FungiDB:H310_07291"/>
<dbReference type="Gene3D" id="1.25.40.10">
    <property type="entry name" value="Tetratricopeptide repeat domain"/>
    <property type="match status" value="5"/>
</dbReference>
<gene>
    <name evidence="3" type="ORF">H310_07291</name>
</gene>
<reference evidence="3" key="1">
    <citation type="submission" date="2013-12" db="EMBL/GenBank/DDBJ databases">
        <title>The Genome Sequence of Aphanomyces invadans NJM9701.</title>
        <authorList>
            <consortium name="The Broad Institute Genomics Platform"/>
            <person name="Russ C."/>
            <person name="Tyler B."/>
            <person name="van West P."/>
            <person name="Dieguez-Uribeondo J."/>
            <person name="Young S.K."/>
            <person name="Zeng Q."/>
            <person name="Gargeya S."/>
            <person name="Fitzgerald M."/>
            <person name="Abouelleil A."/>
            <person name="Alvarado L."/>
            <person name="Chapman S.B."/>
            <person name="Gainer-Dewar J."/>
            <person name="Goldberg J."/>
            <person name="Griggs A."/>
            <person name="Gujja S."/>
            <person name="Hansen M."/>
            <person name="Howarth C."/>
            <person name="Imamovic A."/>
            <person name="Ireland A."/>
            <person name="Larimer J."/>
            <person name="McCowan C."/>
            <person name="Murphy C."/>
            <person name="Pearson M."/>
            <person name="Poon T.W."/>
            <person name="Priest M."/>
            <person name="Roberts A."/>
            <person name="Saif S."/>
            <person name="Shea T."/>
            <person name="Sykes S."/>
            <person name="Wortman J."/>
            <person name="Nusbaum C."/>
            <person name="Birren B."/>
        </authorList>
    </citation>
    <scope>NUCLEOTIDE SEQUENCE [LARGE SCALE GENOMIC DNA]</scope>
    <source>
        <strain evidence="3">NJM9701</strain>
    </source>
</reference>
<evidence type="ECO:0000313" key="3">
    <source>
        <dbReference type="EMBL" id="ETW00743.1"/>
    </source>
</evidence>
<dbReference type="PANTHER" id="PTHR47936">
    <property type="entry name" value="PPR_LONG DOMAIN-CONTAINING PROTEIN"/>
    <property type="match status" value="1"/>
</dbReference>
<keyword evidence="1" id="KW-0677">Repeat</keyword>